<dbReference type="AlphaFoldDB" id="A0A1M6I588"/>
<name>A0A1M6I588_9BACT</name>
<evidence type="ECO:0000256" key="1">
    <source>
        <dbReference type="SAM" id="MobiDB-lite"/>
    </source>
</evidence>
<evidence type="ECO:0000313" key="2">
    <source>
        <dbReference type="EMBL" id="SHJ29636.1"/>
    </source>
</evidence>
<dbReference type="Proteomes" id="UP000183994">
    <property type="component" value="Unassembled WGS sequence"/>
</dbReference>
<organism evidence="2 3">
    <name type="scientific">Desulfatibacillum alkenivorans DSM 16219</name>
    <dbReference type="NCBI Taxonomy" id="1121393"/>
    <lineage>
        <taxon>Bacteria</taxon>
        <taxon>Pseudomonadati</taxon>
        <taxon>Thermodesulfobacteriota</taxon>
        <taxon>Desulfobacteria</taxon>
        <taxon>Desulfobacterales</taxon>
        <taxon>Desulfatibacillaceae</taxon>
        <taxon>Desulfatibacillum</taxon>
    </lineage>
</organism>
<proteinExistence type="predicted"/>
<sequence length="71" mass="7872">MQNISATFGVRPILYGPCGRMVLFFTVKDFMPASRPDSANGSERPSGNFPKRPSLIRQFQSARAGEDPDRP</sequence>
<gene>
    <name evidence="2" type="ORF">SAMN02745216_01359</name>
</gene>
<accession>A0A1M6I588</accession>
<dbReference type="STRING" id="1121393.SAMN02745216_01359"/>
<reference evidence="3" key="1">
    <citation type="submission" date="2016-11" db="EMBL/GenBank/DDBJ databases">
        <authorList>
            <person name="Varghese N."/>
            <person name="Submissions S."/>
        </authorList>
    </citation>
    <scope>NUCLEOTIDE SEQUENCE [LARGE SCALE GENOMIC DNA]</scope>
    <source>
        <strain evidence="3">DSM 16219</strain>
    </source>
</reference>
<keyword evidence="3" id="KW-1185">Reference proteome</keyword>
<feature type="region of interest" description="Disordered" evidence="1">
    <location>
        <begin position="33"/>
        <end position="71"/>
    </location>
</feature>
<evidence type="ECO:0000313" key="3">
    <source>
        <dbReference type="Proteomes" id="UP000183994"/>
    </source>
</evidence>
<protein>
    <submittedName>
        <fullName evidence="2">Uncharacterized protein</fullName>
    </submittedName>
</protein>
<dbReference type="EMBL" id="FQZU01000006">
    <property type="protein sequence ID" value="SHJ29636.1"/>
    <property type="molecule type" value="Genomic_DNA"/>
</dbReference>